<dbReference type="InterPro" id="IPR016169">
    <property type="entry name" value="FAD-bd_PCMH_sub2"/>
</dbReference>
<reference evidence="10" key="1">
    <citation type="submission" date="2023-10" db="EMBL/GenBank/DDBJ databases">
        <title>Chromosome-level genome of the transformable northern wattle, Acacia crassicarpa.</title>
        <authorList>
            <person name="Massaro I."/>
            <person name="Sinha N.R."/>
            <person name="Poethig S."/>
            <person name="Leichty A.R."/>
        </authorList>
    </citation>
    <scope>NUCLEOTIDE SEQUENCE</scope>
    <source>
        <strain evidence="10">Acra3RX</strain>
        <tissue evidence="10">Leaf</tissue>
    </source>
</reference>
<proteinExistence type="inferred from homology"/>
<dbReference type="FunFam" id="3.30.43.10:FF:000004">
    <property type="entry name" value="Berberine bridge enzyme-like 15"/>
    <property type="match status" value="1"/>
</dbReference>
<keyword evidence="5" id="KW-0274">FAD</keyword>
<evidence type="ECO:0000256" key="3">
    <source>
        <dbReference type="ARBA" id="ARBA00022630"/>
    </source>
</evidence>
<dbReference type="Proteomes" id="UP001293593">
    <property type="component" value="Unassembled WGS sequence"/>
</dbReference>
<dbReference type="GO" id="GO:0016491">
    <property type="term" value="F:oxidoreductase activity"/>
    <property type="evidence" value="ECO:0007669"/>
    <property type="project" value="InterPro"/>
</dbReference>
<name>A0AAE1IWN3_9FABA</name>
<evidence type="ECO:0000256" key="8">
    <source>
        <dbReference type="SAM" id="SignalP"/>
    </source>
</evidence>
<keyword evidence="3" id="KW-0285">Flavoprotein</keyword>
<keyword evidence="11" id="KW-1185">Reference proteome</keyword>
<dbReference type="InterPro" id="IPR036318">
    <property type="entry name" value="FAD-bd_PCMH-like_sf"/>
</dbReference>
<dbReference type="PROSITE" id="PS51387">
    <property type="entry name" value="FAD_PCMH"/>
    <property type="match status" value="1"/>
</dbReference>
<dbReference type="GO" id="GO:0071949">
    <property type="term" value="F:FAD binding"/>
    <property type="evidence" value="ECO:0007669"/>
    <property type="project" value="InterPro"/>
</dbReference>
<organism evidence="10 11">
    <name type="scientific">Acacia crassicarpa</name>
    <name type="common">northern wattle</name>
    <dbReference type="NCBI Taxonomy" id="499986"/>
    <lineage>
        <taxon>Eukaryota</taxon>
        <taxon>Viridiplantae</taxon>
        <taxon>Streptophyta</taxon>
        <taxon>Embryophyta</taxon>
        <taxon>Tracheophyta</taxon>
        <taxon>Spermatophyta</taxon>
        <taxon>Magnoliopsida</taxon>
        <taxon>eudicotyledons</taxon>
        <taxon>Gunneridae</taxon>
        <taxon>Pentapetalae</taxon>
        <taxon>rosids</taxon>
        <taxon>fabids</taxon>
        <taxon>Fabales</taxon>
        <taxon>Fabaceae</taxon>
        <taxon>Caesalpinioideae</taxon>
        <taxon>mimosoid clade</taxon>
        <taxon>Acacieae</taxon>
        <taxon>Acacia</taxon>
    </lineage>
</organism>
<keyword evidence="4 8" id="KW-0732">Signal</keyword>
<dbReference type="InterPro" id="IPR016167">
    <property type="entry name" value="FAD-bd_PCMH_sub1"/>
</dbReference>
<dbReference type="InterPro" id="IPR016166">
    <property type="entry name" value="FAD-bd_PCMH"/>
</dbReference>
<dbReference type="Gene3D" id="3.30.465.10">
    <property type="match status" value="1"/>
</dbReference>
<dbReference type="InterPro" id="IPR006094">
    <property type="entry name" value="Oxid_FAD_bind_N"/>
</dbReference>
<sequence>MGSPRSLLLLTFPFLLLSVSSTFSFPTPELFTQCLEANSQNPIPFSTTFFTPNHNASFTSVLESTAQNLRYLLPSMPKPAFIFTPLEDSHVQAAVICAKKLKIHFRVRSGGHDYEGLSFVSLIEQPFMIIDLAKLRAIQVDIAHNTAWVEAGATLGEVYYRISEKSPIHAFPAGVCPSVGVGGHITGGGYGSLHRKYGLAADNVIDARIVDANGKILDRAAMGEDLFWAIRGGGGGSFGIILSWKIKLVQVPPIVTIFTVNKTLEQNANKILYKWQQVAPNIDEDLYIRVQMRVVNSSTPGKRTVQTSYISRFFGRADRLLQLMEKKFPELGLTKKDCLETSWIKSVPYIYGFPNTTSPEILIQRTLSGKMYMKAKTDYVRQVIPETALNSIWRRFMQDDEAVMTWVPYGGMMSKISESTLPYPHRKGVLFESQYVATWFDGEKSMQKHMNWVRRLYDFMTPYAPRFPREGYVNYRDLDLGMNHFNSTSFLRSSTWGFEYFKDNFIRLVKVKSEVDPSNLFRHEQSIPPLPLESFKD</sequence>
<evidence type="ECO:0000259" key="9">
    <source>
        <dbReference type="PROSITE" id="PS51387"/>
    </source>
</evidence>
<dbReference type="InterPro" id="IPR012951">
    <property type="entry name" value="BBE"/>
</dbReference>
<dbReference type="Gene3D" id="3.40.462.20">
    <property type="match status" value="1"/>
</dbReference>
<evidence type="ECO:0000256" key="4">
    <source>
        <dbReference type="ARBA" id="ARBA00022729"/>
    </source>
</evidence>
<evidence type="ECO:0000256" key="7">
    <source>
        <dbReference type="ARBA" id="ARBA00023180"/>
    </source>
</evidence>
<dbReference type="SUPFAM" id="SSF56176">
    <property type="entry name" value="FAD-binding/transporter-associated domain-like"/>
    <property type="match status" value="1"/>
</dbReference>
<protein>
    <recommendedName>
        <fullName evidence="9">FAD-binding PCMH-type domain-containing protein</fullName>
    </recommendedName>
</protein>
<evidence type="ECO:0000256" key="1">
    <source>
        <dbReference type="ARBA" id="ARBA00001974"/>
    </source>
</evidence>
<comment type="similarity">
    <text evidence="2">Belongs to the oxygen-dependent FAD-linked oxidoreductase family.</text>
</comment>
<gene>
    <name evidence="10" type="ORF">QN277_005605</name>
</gene>
<comment type="caution">
    <text evidence="10">The sequence shown here is derived from an EMBL/GenBank/DDBJ whole genome shotgun (WGS) entry which is preliminary data.</text>
</comment>
<dbReference type="EMBL" id="JAWXYG010000011">
    <property type="protein sequence ID" value="KAK4259257.1"/>
    <property type="molecule type" value="Genomic_DNA"/>
</dbReference>
<accession>A0AAE1IWN3</accession>
<evidence type="ECO:0000313" key="11">
    <source>
        <dbReference type="Proteomes" id="UP001293593"/>
    </source>
</evidence>
<evidence type="ECO:0000313" key="10">
    <source>
        <dbReference type="EMBL" id="KAK4259257.1"/>
    </source>
</evidence>
<evidence type="ECO:0000256" key="6">
    <source>
        <dbReference type="ARBA" id="ARBA00023157"/>
    </source>
</evidence>
<evidence type="ECO:0000256" key="5">
    <source>
        <dbReference type="ARBA" id="ARBA00022827"/>
    </source>
</evidence>
<dbReference type="Gene3D" id="3.30.43.10">
    <property type="entry name" value="Uridine Diphospho-n-acetylenolpyruvylglucosamine Reductase, domain 2"/>
    <property type="match status" value="1"/>
</dbReference>
<feature type="domain" description="FAD-binding PCMH-type" evidence="9">
    <location>
        <begin position="75"/>
        <end position="251"/>
    </location>
</feature>
<feature type="signal peptide" evidence="8">
    <location>
        <begin position="1"/>
        <end position="24"/>
    </location>
</feature>
<comment type="cofactor">
    <cofactor evidence="1">
        <name>FAD</name>
        <dbReference type="ChEBI" id="CHEBI:57692"/>
    </cofactor>
</comment>
<feature type="chain" id="PRO_5042152248" description="FAD-binding PCMH-type domain-containing protein" evidence="8">
    <location>
        <begin position="25"/>
        <end position="537"/>
    </location>
</feature>
<keyword evidence="7" id="KW-0325">Glycoprotein</keyword>
<keyword evidence="6" id="KW-1015">Disulfide bond</keyword>
<dbReference type="PANTHER" id="PTHR32448">
    <property type="entry name" value="OS08G0158400 PROTEIN"/>
    <property type="match status" value="1"/>
</dbReference>
<dbReference type="Pfam" id="PF01565">
    <property type="entry name" value="FAD_binding_4"/>
    <property type="match status" value="1"/>
</dbReference>
<dbReference type="Pfam" id="PF08031">
    <property type="entry name" value="BBE"/>
    <property type="match status" value="1"/>
</dbReference>
<dbReference type="GO" id="GO:1901696">
    <property type="term" value="P:cannabinoid biosynthetic process"/>
    <property type="evidence" value="ECO:0007669"/>
    <property type="project" value="UniProtKB-ARBA"/>
</dbReference>
<evidence type="ECO:0000256" key="2">
    <source>
        <dbReference type="ARBA" id="ARBA00005466"/>
    </source>
</evidence>
<dbReference type="AlphaFoldDB" id="A0AAE1IWN3"/>